<dbReference type="PROSITE" id="PS01186">
    <property type="entry name" value="EGF_2"/>
    <property type="match status" value="1"/>
</dbReference>
<keyword evidence="1 8" id="KW-0245">EGF-like domain</keyword>
<dbReference type="SMART" id="SM00235">
    <property type="entry name" value="ZnMc"/>
    <property type="match status" value="1"/>
</dbReference>
<comment type="cofactor">
    <cofactor evidence="9">
        <name>Zn(2+)</name>
        <dbReference type="ChEBI" id="CHEBI:29105"/>
    </cofactor>
    <text evidence="9">Binds 1 zinc ion per subunit.</text>
</comment>
<keyword evidence="6 9" id="KW-0482">Metalloprotease</keyword>
<evidence type="ECO:0000313" key="13">
    <source>
        <dbReference type="WBParaSite" id="SPAL_0001230700.1"/>
    </source>
</evidence>
<name>A0A0N5C2V0_STREA</name>
<dbReference type="PANTHER" id="PTHR10127">
    <property type="entry name" value="DISCOIDIN, CUB, EGF, LAMININ , AND ZINC METALLOPROTEASE DOMAIN CONTAINING"/>
    <property type="match status" value="1"/>
</dbReference>
<feature type="signal peptide" evidence="9">
    <location>
        <begin position="1"/>
        <end position="28"/>
    </location>
</feature>
<dbReference type="InterPro" id="IPR000742">
    <property type="entry name" value="EGF"/>
</dbReference>
<dbReference type="PROSITE" id="PS51864">
    <property type="entry name" value="ASTACIN"/>
    <property type="match status" value="1"/>
</dbReference>
<keyword evidence="5 9" id="KW-0862">Zinc</keyword>
<dbReference type="GO" id="GO:0008270">
    <property type="term" value="F:zinc ion binding"/>
    <property type="evidence" value="ECO:0007669"/>
    <property type="project" value="InterPro"/>
</dbReference>
<keyword evidence="9" id="KW-0732">Signal</keyword>
<dbReference type="AlphaFoldDB" id="A0A0N5C2V0"/>
<evidence type="ECO:0000259" key="10">
    <source>
        <dbReference type="PROSITE" id="PS50026"/>
    </source>
</evidence>
<feature type="disulfide bond" evidence="8">
    <location>
        <begin position="261"/>
        <end position="278"/>
    </location>
</feature>
<dbReference type="SMART" id="SM00042">
    <property type="entry name" value="CUB"/>
    <property type="match status" value="1"/>
</dbReference>
<dbReference type="SUPFAM" id="SSF49854">
    <property type="entry name" value="Spermadhesin, CUB domain"/>
    <property type="match status" value="1"/>
</dbReference>
<dbReference type="PROSITE" id="PS50026">
    <property type="entry name" value="EGF_3"/>
    <property type="match status" value="1"/>
</dbReference>
<dbReference type="PRINTS" id="PR00480">
    <property type="entry name" value="ASTACIN"/>
</dbReference>
<dbReference type="GO" id="GO:0004222">
    <property type="term" value="F:metalloendopeptidase activity"/>
    <property type="evidence" value="ECO:0007669"/>
    <property type="project" value="UniProtKB-UniRule"/>
</dbReference>
<dbReference type="InterPro" id="IPR006026">
    <property type="entry name" value="Peptidase_Metallo"/>
</dbReference>
<dbReference type="Gene3D" id="2.60.120.290">
    <property type="entry name" value="Spermadhesin, CUB domain"/>
    <property type="match status" value="1"/>
</dbReference>
<keyword evidence="4 9" id="KW-0378">Hydrolase</keyword>
<dbReference type="InterPro" id="IPR035914">
    <property type="entry name" value="Sperma_CUB_dom_sf"/>
</dbReference>
<proteinExistence type="predicted"/>
<evidence type="ECO:0000259" key="11">
    <source>
        <dbReference type="PROSITE" id="PS51864"/>
    </source>
</evidence>
<comment type="caution">
    <text evidence="8">Lacks conserved residue(s) required for the propagation of feature annotation.</text>
</comment>
<evidence type="ECO:0000256" key="5">
    <source>
        <dbReference type="ARBA" id="ARBA00022833"/>
    </source>
</evidence>
<dbReference type="PANTHER" id="PTHR10127:SF802">
    <property type="entry name" value="ZINC METALLOPROTEINASE NAS-10"/>
    <property type="match status" value="1"/>
</dbReference>
<dbReference type="Proteomes" id="UP000046392">
    <property type="component" value="Unplaced"/>
</dbReference>
<accession>A0A0N5C2V0</accession>
<protein>
    <recommendedName>
        <fullName evidence="9">Metalloendopeptidase</fullName>
        <ecNumber evidence="9">3.4.24.-</ecNumber>
    </recommendedName>
</protein>
<dbReference type="Gene3D" id="3.40.390.10">
    <property type="entry name" value="Collagenase (Catalytic Domain)"/>
    <property type="match status" value="1"/>
</dbReference>
<evidence type="ECO:0000256" key="1">
    <source>
        <dbReference type="ARBA" id="ARBA00022536"/>
    </source>
</evidence>
<feature type="disulfide bond" evidence="8">
    <location>
        <begin position="257"/>
        <end position="267"/>
    </location>
</feature>
<reference evidence="13" key="1">
    <citation type="submission" date="2017-02" db="UniProtKB">
        <authorList>
            <consortium name="WormBaseParasite"/>
        </authorList>
    </citation>
    <scope>IDENTIFICATION</scope>
</reference>
<dbReference type="InterPro" id="IPR001506">
    <property type="entry name" value="Peptidase_M12A"/>
</dbReference>
<evidence type="ECO:0000256" key="9">
    <source>
        <dbReference type="RuleBase" id="RU361183"/>
    </source>
</evidence>
<feature type="domain" description="EGF-like" evidence="10">
    <location>
        <begin position="253"/>
        <end position="292"/>
    </location>
</feature>
<feature type="chain" id="PRO_5005733466" description="Metalloendopeptidase" evidence="9">
    <location>
        <begin position="29"/>
        <end position="436"/>
    </location>
</feature>
<feature type="domain" description="Peptidase M12A" evidence="11">
    <location>
        <begin position="66"/>
        <end position="258"/>
    </location>
</feature>
<evidence type="ECO:0000256" key="2">
    <source>
        <dbReference type="ARBA" id="ARBA00022670"/>
    </source>
</evidence>
<keyword evidence="12" id="KW-1185">Reference proteome</keyword>
<dbReference type="SUPFAM" id="SSF55486">
    <property type="entry name" value="Metalloproteases ('zincins'), catalytic domain"/>
    <property type="match status" value="1"/>
</dbReference>
<sequence>MNYSPIFSLIWLDAFITILSFLPGNISAYNNNESTASENTMLNKRSIKNSNSTNKDSESIVRNKRSLILSKKYRESFPINYYVDDKLNFYTIQAALAMIQMESCLTFRALNKPSRNKPGLLFIPKKSKLLHHLDVVRNYRIIKVFLSDTMPDVERKILLSLGMDYEHCRNDRNKYITLLHRNMRLSKWYKFDVKKPSNTRTYETMYDYGSFMHGNGKFESKNGLPTIIPKNYLYRKTMGQNIEMSFLDIKRLNLFYCASICRNKKMCLNGSFQSPTTCDCLCVPGFIGPRCETLQSVHMSCGKTLLSSGNRLKHLSVKGKKRCVYHITSPAGTKLIIKVSNSYIKSPEDEVCKPSNNLEIKYLNDKTTTGVRLCGNDRNVLIVSEGSHVMVIFNSLDRFNTFSLFYRNYIYGSVRLVKSENLEDKYKNRLQKFTDI</sequence>
<evidence type="ECO:0000256" key="6">
    <source>
        <dbReference type="ARBA" id="ARBA00023049"/>
    </source>
</evidence>
<evidence type="ECO:0000256" key="8">
    <source>
        <dbReference type="PROSITE-ProRule" id="PRU00076"/>
    </source>
</evidence>
<evidence type="ECO:0000256" key="7">
    <source>
        <dbReference type="ARBA" id="ARBA00023157"/>
    </source>
</evidence>
<dbReference type="Pfam" id="PF01400">
    <property type="entry name" value="Astacin"/>
    <property type="match status" value="1"/>
</dbReference>
<dbReference type="GO" id="GO:0006508">
    <property type="term" value="P:proteolysis"/>
    <property type="evidence" value="ECO:0007669"/>
    <property type="project" value="UniProtKB-KW"/>
</dbReference>
<dbReference type="PROSITE" id="PS00022">
    <property type="entry name" value="EGF_1"/>
    <property type="match status" value="1"/>
</dbReference>
<keyword evidence="3 9" id="KW-0479">Metal-binding</keyword>
<dbReference type="WBParaSite" id="SPAL_0001230700.1">
    <property type="protein sequence ID" value="SPAL_0001230700.1"/>
    <property type="gene ID" value="SPAL_0001230700"/>
</dbReference>
<dbReference type="EC" id="3.4.24.-" evidence="9"/>
<keyword evidence="2 9" id="KW-0645">Protease</keyword>
<evidence type="ECO:0000256" key="3">
    <source>
        <dbReference type="ARBA" id="ARBA00022723"/>
    </source>
</evidence>
<evidence type="ECO:0000313" key="12">
    <source>
        <dbReference type="Proteomes" id="UP000046392"/>
    </source>
</evidence>
<dbReference type="CDD" id="cd00054">
    <property type="entry name" value="EGF_CA"/>
    <property type="match status" value="1"/>
</dbReference>
<keyword evidence="7 8" id="KW-1015">Disulfide bond</keyword>
<dbReference type="InterPro" id="IPR024079">
    <property type="entry name" value="MetalloPept_cat_dom_sf"/>
</dbReference>
<organism evidence="12 13">
    <name type="scientific">Strongyloides papillosus</name>
    <name type="common">Intestinal threadworm</name>
    <dbReference type="NCBI Taxonomy" id="174720"/>
    <lineage>
        <taxon>Eukaryota</taxon>
        <taxon>Metazoa</taxon>
        <taxon>Ecdysozoa</taxon>
        <taxon>Nematoda</taxon>
        <taxon>Chromadorea</taxon>
        <taxon>Rhabditida</taxon>
        <taxon>Tylenchina</taxon>
        <taxon>Panagrolaimomorpha</taxon>
        <taxon>Strongyloidoidea</taxon>
        <taxon>Strongyloididae</taxon>
        <taxon>Strongyloides</taxon>
    </lineage>
</organism>
<dbReference type="InterPro" id="IPR000859">
    <property type="entry name" value="CUB_dom"/>
</dbReference>
<evidence type="ECO:0000256" key="4">
    <source>
        <dbReference type="ARBA" id="ARBA00022801"/>
    </source>
</evidence>